<dbReference type="Pfam" id="PF02576">
    <property type="entry name" value="RimP_N"/>
    <property type="match status" value="1"/>
</dbReference>
<dbReference type="SUPFAM" id="SSF75420">
    <property type="entry name" value="YhbC-like, N-terminal domain"/>
    <property type="match status" value="1"/>
</dbReference>
<evidence type="ECO:0000259" key="5">
    <source>
        <dbReference type="Pfam" id="PF17384"/>
    </source>
</evidence>
<evidence type="ECO:0000256" key="1">
    <source>
        <dbReference type="ARBA" id="ARBA00022490"/>
    </source>
</evidence>
<dbReference type="CDD" id="cd01734">
    <property type="entry name" value="YlxS_C"/>
    <property type="match status" value="1"/>
</dbReference>
<dbReference type="Gene3D" id="3.30.300.70">
    <property type="entry name" value="RimP-like superfamily, N-terminal"/>
    <property type="match status" value="1"/>
</dbReference>
<dbReference type="SUPFAM" id="SSF74942">
    <property type="entry name" value="YhbC-like, C-terminal domain"/>
    <property type="match status" value="1"/>
</dbReference>
<feature type="domain" description="Ribosome maturation factor RimP C-terminal" evidence="5">
    <location>
        <begin position="81"/>
        <end position="145"/>
    </location>
</feature>
<keyword evidence="7" id="KW-1185">Reference proteome</keyword>
<protein>
    <recommendedName>
        <fullName evidence="3">Ribosome maturation factor RimP</fullName>
    </recommendedName>
</protein>
<name>A0AAP6JGP7_9GAMM</name>
<dbReference type="InterPro" id="IPR028989">
    <property type="entry name" value="RimP_N"/>
</dbReference>
<dbReference type="InterPro" id="IPR036847">
    <property type="entry name" value="RimP_C_sf"/>
</dbReference>
<gene>
    <name evidence="3 6" type="primary">rimP</name>
    <name evidence="6" type="ORF">VCB98_08225</name>
</gene>
<dbReference type="GO" id="GO:0000028">
    <property type="term" value="P:ribosomal small subunit assembly"/>
    <property type="evidence" value="ECO:0007669"/>
    <property type="project" value="TreeGrafter"/>
</dbReference>
<dbReference type="FunFam" id="3.30.300.70:FF:000001">
    <property type="entry name" value="Ribosome maturation factor RimP"/>
    <property type="match status" value="1"/>
</dbReference>
<dbReference type="RefSeq" id="WP_346051591.1">
    <property type="nucleotide sequence ID" value="NZ_JAYGII010000015.1"/>
</dbReference>
<dbReference type="AlphaFoldDB" id="A0AAP6JGP7"/>
<dbReference type="EMBL" id="JAYGII010000015">
    <property type="protein sequence ID" value="MEA5445804.1"/>
    <property type="molecule type" value="Genomic_DNA"/>
</dbReference>
<comment type="similarity">
    <text evidence="3">Belongs to the RimP family.</text>
</comment>
<dbReference type="Proteomes" id="UP001302316">
    <property type="component" value="Unassembled WGS sequence"/>
</dbReference>
<dbReference type="PANTHER" id="PTHR33867:SF1">
    <property type="entry name" value="RIBOSOME MATURATION FACTOR RIMP"/>
    <property type="match status" value="1"/>
</dbReference>
<feature type="domain" description="Ribosome maturation factor RimP N-terminal" evidence="4">
    <location>
        <begin position="8"/>
        <end position="78"/>
    </location>
</feature>
<sequence>MKEQLIELLEPAIKGMGFDLIELEFKPGGDLLRLYIDIERGVTVDDCEAVSRQVSGILDVEDPIPGRYTLEVSSPGIERPLRTLAHFEHFAGERVRVQLDAPFEGRRRFKGLLLGVEDELVKVQVDDEVYELPFERIDKARLAPKQ</sequence>
<dbReference type="Pfam" id="PF17384">
    <property type="entry name" value="DUF150_C"/>
    <property type="match status" value="1"/>
</dbReference>
<dbReference type="InterPro" id="IPR035956">
    <property type="entry name" value="RimP_N_sf"/>
</dbReference>
<proteinExistence type="inferred from homology"/>
<dbReference type="Gene3D" id="2.30.30.180">
    <property type="entry name" value="Ribosome maturation factor RimP, C-terminal domain"/>
    <property type="match status" value="1"/>
</dbReference>
<keyword evidence="1 3" id="KW-0963">Cytoplasm</keyword>
<dbReference type="InterPro" id="IPR003728">
    <property type="entry name" value="Ribosome_maturation_RimP"/>
</dbReference>
<comment type="caution">
    <text evidence="6">The sequence shown here is derived from an EMBL/GenBank/DDBJ whole genome shotgun (WGS) entry which is preliminary data.</text>
</comment>
<comment type="function">
    <text evidence="3">Required for maturation of 30S ribosomal subunits.</text>
</comment>
<dbReference type="GO" id="GO:0006412">
    <property type="term" value="P:translation"/>
    <property type="evidence" value="ECO:0007669"/>
    <property type="project" value="TreeGrafter"/>
</dbReference>
<dbReference type="PANTHER" id="PTHR33867">
    <property type="entry name" value="RIBOSOME MATURATION FACTOR RIMP"/>
    <property type="match status" value="1"/>
</dbReference>
<evidence type="ECO:0000259" key="4">
    <source>
        <dbReference type="Pfam" id="PF02576"/>
    </source>
</evidence>
<evidence type="ECO:0000256" key="2">
    <source>
        <dbReference type="ARBA" id="ARBA00022517"/>
    </source>
</evidence>
<accession>A0AAP6JGP7</accession>
<keyword evidence="2 3" id="KW-0690">Ribosome biogenesis</keyword>
<dbReference type="NCBIfam" id="NF000927">
    <property type="entry name" value="PRK00092.1-1"/>
    <property type="match status" value="1"/>
</dbReference>
<evidence type="ECO:0000256" key="3">
    <source>
        <dbReference type="HAMAP-Rule" id="MF_01077"/>
    </source>
</evidence>
<comment type="subcellular location">
    <subcellularLocation>
        <location evidence="3">Cytoplasm</location>
    </subcellularLocation>
</comment>
<reference evidence="6 7" key="1">
    <citation type="submission" date="2023-12" db="EMBL/GenBank/DDBJ databases">
        <title>Whole-genome sequencing of halo(alkali)philic microorganisms from hypersaline lakes.</title>
        <authorList>
            <person name="Sorokin D.Y."/>
            <person name="Merkel A.Y."/>
            <person name="Messina E."/>
            <person name="Yakimov M."/>
        </authorList>
    </citation>
    <scope>NUCLEOTIDE SEQUENCE [LARGE SCALE GENOMIC DNA]</scope>
    <source>
        <strain evidence="6 7">AB-CW1</strain>
    </source>
</reference>
<dbReference type="GO" id="GO:0005829">
    <property type="term" value="C:cytosol"/>
    <property type="evidence" value="ECO:0007669"/>
    <property type="project" value="TreeGrafter"/>
</dbReference>
<dbReference type="InterPro" id="IPR028998">
    <property type="entry name" value="RimP_C"/>
</dbReference>
<dbReference type="HAMAP" id="MF_01077">
    <property type="entry name" value="RimP"/>
    <property type="match status" value="1"/>
</dbReference>
<evidence type="ECO:0000313" key="6">
    <source>
        <dbReference type="EMBL" id="MEA5445804.1"/>
    </source>
</evidence>
<evidence type="ECO:0000313" key="7">
    <source>
        <dbReference type="Proteomes" id="UP001302316"/>
    </source>
</evidence>
<organism evidence="6 7">
    <name type="scientific">Natronospira elongata</name>
    <dbReference type="NCBI Taxonomy" id="3110268"/>
    <lineage>
        <taxon>Bacteria</taxon>
        <taxon>Pseudomonadati</taxon>
        <taxon>Pseudomonadota</taxon>
        <taxon>Gammaproteobacteria</taxon>
        <taxon>Natronospirales</taxon>
        <taxon>Natronospiraceae</taxon>
        <taxon>Natronospira</taxon>
    </lineage>
</organism>